<evidence type="ECO:0000313" key="1">
    <source>
        <dbReference type="EMBL" id="KND89256.1"/>
    </source>
</evidence>
<proteinExistence type="predicted"/>
<sequence>MSLFIHMFVMSQMRGVTRLDFIPAHSFRDNSLESFARCQRLMADVARDVFVSRMLTTVDSLYLCGKRCSWLIGPIMQGLDRSSKETCGCCLEPFRSDCTLLSRNALTQ</sequence>
<gene>
    <name evidence="1" type="ORF">TOPH_06178</name>
</gene>
<comment type="caution">
    <text evidence="1">The sequence shown here is derived from an EMBL/GenBank/DDBJ whole genome shotgun (WGS) entry which is preliminary data.</text>
</comment>
<dbReference type="EMBL" id="LFRF01000020">
    <property type="protein sequence ID" value="KND89256.1"/>
    <property type="molecule type" value="Genomic_DNA"/>
</dbReference>
<accession>A0A0L0N5F7</accession>
<keyword evidence="2" id="KW-1185">Reference proteome</keyword>
<dbReference type="AlphaFoldDB" id="A0A0L0N5F7"/>
<organism evidence="1 2">
    <name type="scientific">Tolypocladium ophioglossoides (strain CBS 100239)</name>
    <name type="common">Snaketongue truffleclub</name>
    <name type="synonym">Elaphocordyceps ophioglossoides</name>
    <dbReference type="NCBI Taxonomy" id="1163406"/>
    <lineage>
        <taxon>Eukaryota</taxon>
        <taxon>Fungi</taxon>
        <taxon>Dikarya</taxon>
        <taxon>Ascomycota</taxon>
        <taxon>Pezizomycotina</taxon>
        <taxon>Sordariomycetes</taxon>
        <taxon>Hypocreomycetidae</taxon>
        <taxon>Hypocreales</taxon>
        <taxon>Ophiocordycipitaceae</taxon>
        <taxon>Tolypocladium</taxon>
    </lineage>
</organism>
<name>A0A0L0N5F7_TOLOC</name>
<reference evidence="1 2" key="1">
    <citation type="journal article" date="2015" name="BMC Genomics">
        <title>The genome of the truffle-parasite Tolypocladium ophioglossoides and the evolution of antifungal peptaibiotics.</title>
        <authorList>
            <person name="Quandt C.A."/>
            <person name="Bushley K.E."/>
            <person name="Spatafora J.W."/>
        </authorList>
    </citation>
    <scope>NUCLEOTIDE SEQUENCE [LARGE SCALE GENOMIC DNA]</scope>
    <source>
        <strain evidence="1 2">CBS 100239</strain>
    </source>
</reference>
<evidence type="ECO:0000313" key="2">
    <source>
        <dbReference type="Proteomes" id="UP000036947"/>
    </source>
</evidence>
<protein>
    <submittedName>
        <fullName evidence="1">Uncharacterized protein</fullName>
    </submittedName>
</protein>
<dbReference type="Proteomes" id="UP000036947">
    <property type="component" value="Unassembled WGS sequence"/>
</dbReference>